<dbReference type="EMBL" id="JAZAVJ010000156">
    <property type="protein sequence ID" value="KAK7409294.1"/>
    <property type="molecule type" value="Genomic_DNA"/>
</dbReference>
<comment type="caution">
    <text evidence="2">The sequence shown here is derived from an EMBL/GenBank/DDBJ whole genome shotgun (WGS) entry which is preliminary data.</text>
</comment>
<gene>
    <name evidence="2" type="ORF">QQX98_008534</name>
</gene>
<name>A0ABR1GUU1_9HYPO</name>
<proteinExistence type="predicted"/>
<dbReference type="SUPFAM" id="SSF51101">
    <property type="entry name" value="Mannose-binding lectins"/>
    <property type="match status" value="1"/>
</dbReference>
<reference evidence="2 3" key="1">
    <citation type="journal article" date="2025" name="Microbiol. Resour. Announc.">
        <title>Draft genome sequences for Neonectria magnoliae and Neonectria punicea, canker pathogens of Liriodendron tulipifera and Acer saccharum in West Virginia.</title>
        <authorList>
            <person name="Petronek H.M."/>
            <person name="Kasson M.T."/>
            <person name="Metheny A.M."/>
            <person name="Stauder C.M."/>
            <person name="Lovett B."/>
            <person name="Lynch S.C."/>
            <person name="Garnas J.R."/>
            <person name="Kasson L.R."/>
            <person name="Stajich J.E."/>
        </authorList>
    </citation>
    <scope>NUCLEOTIDE SEQUENCE [LARGE SCALE GENOMIC DNA]</scope>
    <source>
        <strain evidence="2 3">NRRL 64653</strain>
    </source>
</reference>
<dbReference type="InterPro" id="IPR001229">
    <property type="entry name" value="Jacalin-like_lectin_dom"/>
</dbReference>
<evidence type="ECO:0000259" key="1">
    <source>
        <dbReference type="Pfam" id="PF01419"/>
    </source>
</evidence>
<sequence>MANRAPRKMGTFERGQRYTGLTRQAQLYYEQHKKYAGSCEESAKRLFEAVAAIASAQGTTWHQVLGLSGDFSNMIFDGGFEYHGPDSVGKVLSFTQWFSLASLVGLGNAHAGASSLFYYVGCTLSVTPDGYPINARMPIGALLRLARDPESHPLPKGLPWARLGHFFRPSGGKCSVPLIGLELFRDELAYDDSTKTIHDLAPMRLDACAHSTMMKTLSDSISKLATKAEGHAKNPQAALSFDIPNEFDTVAQSLIAAFDKVPDEALERVQDYDRIYQKGYMGDDPDLTNHVFDSKKAAASSICRLDVSSDFAVNMLMAETEGFDGEQFGKCDSTKVSTFLDDGELITGATWNTGTLARERTRKVIFNLIITTTERTLGPFGTGGNKIKADVMEQAFQVPERMKVCGLVDLAGKFIEHRGDVVMETGPYIIQLRFLVAPAN</sequence>
<dbReference type="Proteomes" id="UP001498476">
    <property type="component" value="Unassembled WGS sequence"/>
</dbReference>
<dbReference type="Pfam" id="PF01419">
    <property type="entry name" value="Jacalin"/>
    <property type="match status" value="1"/>
</dbReference>
<feature type="domain" description="Jacalin-type lectin" evidence="1">
    <location>
        <begin position="313"/>
        <end position="413"/>
    </location>
</feature>
<organism evidence="2 3">
    <name type="scientific">Neonectria punicea</name>
    <dbReference type="NCBI Taxonomy" id="979145"/>
    <lineage>
        <taxon>Eukaryota</taxon>
        <taxon>Fungi</taxon>
        <taxon>Dikarya</taxon>
        <taxon>Ascomycota</taxon>
        <taxon>Pezizomycotina</taxon>
        <taxon>Sordariomycetes</taxon>
        <taxon>Hypocreomycetidae</taxon>
        <taxon>Hypocreales</taxon>
        <taxon>Nectriaceae</taxon>
        <taxon>Neonectria</taxon>
    </lineage>
</organism>
<protein>
    <recommendedName>
        <fullName evidence="1">Jacalin-type lectin domain-containing protein</fullName>
    </recommendedName>
</protein>
<keyword evidence="3" id="KW-1185">Reference proteome</keyword>
<dbReference type="InterPro" id="IPR036404">
    <property type="entry name" value="Jacalin-like_lectin_dom_sf"/>
</dbReference>
<accession>A0ABR1GUU1</accession>
<dbReference type="Gene3D" id="2.100.10.30">
    <property type="entry name" value="Jacalin-like lectin domain"/>
    <property type="match status" value="1"/>
</dbReference>
<evidence type="ECO:0000313" key="2">
    <source>
        <dbReference type="EMBL" id="KAK7409294.1"/>
    </source>
</evidence>
<evidence type="ECO:0000313" key="3">
    <source>
        <dbReference type="Proteomes" id="UP001498476"/>
    </source>
</evidence>